<protein>
    <recommendedName>
        <fullName evidence="8">Type II secretion system protein GspF domain-containing protein</fullName>
    </recommendedName>
</protein>
<evidence type="ECO:0000256" key="7">
    <source>
        <dbReference type="SAM" id="Phobius"/>
    </source>
</evidence>
<keyword evidence="5 7" id="KW-0472">Membrane</keyword>
<dbReference type="InterPro" id="IPR018076">
    <property type="entry name" value="T2SS_GspF_dom"/>
</dbReference>
<evidence type="ECO:0000256" key="1">
    <source>
        <dbReference type="ARBA" id="ARBA00004651"/>
    </source>
</evidence>
<keyword evidence="4 7" id="KW-1133">Transmembrane helix</keyword>
<sequence length="236" mass="23658">MVRGARPRLRRGRLGVDLGARARRGASAVSGPPAPEALLVGAASVLVGLAVLVLPRRPRVGPAPGHLQPPPTRGWSPGRRGARDEVDPPLLLDLVAAVVSAGAAPVAAVSAVAAVLRETAGATAPAAEALEALAAGAAGRQPPRAPVDRSEGDPLAGALAALQRCLWIAEQTGAPVAALLTSSAAELRRRRRRAAALAAARLGVRVVAPLGLCTLPAFGLLAVVPVLLSLGRGLLG</sequence>
<dbReference type="EMBL" id="VKAC01000015">
    <property type="protein sequence ID" value="TXR52378.1"/>
    <property type="molecule type" value="Genomic_DNA"/>
</dbReference>
<evidence type="ECO:0000259" key="8">
    <source>
        <dbReference type="Pfam" id="PF00482"/>
    </source>
</evidence>
<comment type="subcellular location">
    <subcellularLocation>
        <location evidence="1">Cell membrane</location>
        <topology evidence="1">Multi-pass membrane protein</topology>
    </subcellularLocation>
</comment>
<reference evidence="9 10" key="1">
    <citation type="submission" date="2019-07" db="EMBL/GenBank/DDBJ databases">
        <title>Quadrisphaera sp. strain DD2A genome sequencing and assembly.</title>
        <authorList>
            <person name="Kim I."/>
        </authorList>
    </citation>
    <scope>NUCLEOTIDE SEQUENCE [LARGE SCALE GENOMIC DNA]</scope>
    <source>
        <strain evidence="9 10">DD2A</strain>
    </source>
</reference>
<organism evidence="9 10">
    <name type="scientific">Quadrisphaera setariae</name>
    <dbReference type="NCBI Taxonomy" id="2593304"/>
    <lineage>
        <taxon>Bacteria</taxon>
        <taxon>Bacillati</taxon>
        <taxon>Actinomycetota</taxon>
        <taxon>Actinomycetes</taxon>
        <taxon>Kineosporiales</taxon>
        <taxon>Kineosporiaceae</taxon>
        <taxon>Quadrisphaera</taxon>
    </lineage>
</organism>
<dbReference type="Pfam" id="PF00482">
    <property type="entry name" value="T2SSF"/>
    <property type="match status" value="1"/>
</dbReference>
<accession>A0A5C8Z5B1</accession>
<feature type="region of interest" description="Disordered" evidence="6">
    <location>
        <begin position="60"/>
        <end position="82"/>
    </location>
</feature>
<gene>
    <name evidence="9" type="ORF">FMM08_20265</name>
</gene>
<comment type="caution">
    <text evidence="9">The sequence shown here is derived from an EMBL/GenBank/DDBJ whole genome shotgun (WGS) entry which is preliminary data.</text>
</comment>
<evidence type="ECO:0000313" key="10">
    <source>
        <dbReference type="Proteomes" id="UP000321234"/>
    </source>
</evidence>
<evidence type="ECO:0000256" key="4">
    <source>
        <dbReference type="ARBA" id="ARBA00022989"/>
    </source>
</evidence>
<evidence type="ECO:0000256" key="5">
    <source>
        <dbReference type="ARBA" id="ARBA00023136"/>
    </source>
</evidence>
<dbReference type="PANTHER" id="PTHR35007">
    <property type="entry name" value="INTEGRAL MEMBRANE PROTEIN-RELATED"/>
    <property type="match status" value="1"/>
</dbReference>
<proteinExistence type="predicted"/>
<feature type="domain" description="Type II secretion system protein GspF" evidence="8">
    <location>
        <begin position="92"/>
        <end position="220"/>
    </location>
</feature>
<keyword evidence="3 7" id="KW-0812">Transmembrane</keyword>
<dbReference type="GO" id="GO:0005886">
    <property type="term" value="C:plasma membrane"/>
    <property type="evidence" value="ECO:0007669"/>
    <property type="project" value="UniProtKB-SubCell"/>
</dbReference>
<evidence type="ECO:0000256" key="2">
    <source>
        <dbReference type="ARBA" id="ARBA00022475"/>
    </source>
</evidence>
<feature type="transmembrane region" description="Helical" evidence="7">
    <location>
        <begin position="37"/>
        <end position="54"/>
    </location>
</feature>
<keyword evidence="10" id="KW-1185">Reference proteome</keyword>
<dbReference type="AlphaFoldDB" id="A0A5C8Z5B1"/>
<name>A0A5C8Z5B1_9ACTN</name>
<evidence type="ECO:0000313" key="9">
    <source>
        <dbReference type="EMBL" id="TXR52378.1"/>
    </source>
</evidence>
<evidence type="ECO:0000256" key="3">
    <source>
        <dbReference type="ARBA" id="ARBA00022692"/>
    </source>
</evidence>
<dbReference type="Proteomes" id="UP000321234">
    <property type="component" value="Unassembled WGS sequence"/>
</dbReference>
<evidence type="ECO:0000256" key="6">
    <source>
        <dbReference type="SAM" id="MobiDB-lite"/>
    </source>
</evidence>
<keyword evidence="2" id="KW-1003">Cell membrane</keyword>
<dbReference type="PANTHER" id="PTHR35007:SF3">
    <property type="entry name" value="POSSIBLE CONSERVED ALANINE RICH MEMBRANE PROTEIN"/>
    <property type="match status" value="1"/>
</dbReference>